<name>A0A6N8F732_PAEMA</name>
<dbReference type="InterPro" id="IPR010067">
    <property type="entry name" value="ABC_SsuA_sub-bd"/>
</dbReference>
<evidence type="ECO:0000256" key="1">
    <source>
        <dbReference type="ARBA" id="ARBA00004418"/>
    </source>
</evidence>
<sequence>MSTFHTRGRRKPNCRTASSKSKTRFGRRFTKNIWMSKNKGDSPMKKVSVLMMASLLGLTLIASACSSGQAGTGAGTGAGTENQPPGASGETPAINVAYMPDMHGATPIVIGEEKGFFEEAGIKVNAVKFLSGPPEFQAMASGDIDIAYIGPGATFLAAQGQGKIITVDSLNTGDAVLTRADSGIDSWADLKGKTVGVPKGTSGEMILNLGLKSASLKPEDVNIMNMDVAGAVSAFVSKKVDAVAIWSPYTAEIEKQVGKENIKVLGNNETFFPDYVFPQSWVVRPAFLEEHPDLVEKFLSAFSKANDYRIANLEEAVKLTSEFTQVPEDSLSMQIETTQWLTTEEMVKHFEDNTVYTWFESLESLFVDNGKMTEVVPAEQFVSKDTFLNAVKK</sequence>
<evidence type="ECO:0000256" key="2">
    <source>
        <dbReference type="ARBA" id="ARBA00010742"/>
    </source>
</evidence>
<keyword evidence="3" id="KW-0813">Transport</keyword>
<evidence type="ECO:0000313" key="7">
    <source>
        <dbReference type="EMBL" id="MUG26648.1"/>
    </source>
</evidence>
<proteinExistence type="inferred from homology"/>
<dbReference type="GO" id="GO:0042626">
    <property type="term" value="F:ATPase-coupled transmembrane transporter activity"/>
    <property type="evidence" value="ECO:0007669"/>
    <property type="project" value="InterPro"/>
</dbReference>
<evidence type="ECO:0000313" key="8">
    <source>
        <dbReference type="Proteomes" id="UP000442469"/>
    </source>
</evidence>
<dbReference type="InterPro" id="IPR015168">
    <property type="entry name" value="SsuA/THI5"/>
</dbReference>
<evidence type="ECO:0000259" key="6">
    <source>
        <dbReference type="SMART" id="SM00062"/>
    </source>
</evidence>
<feature type="region of interest" description="Disordered" evidence="5">
    <location>
        <begin position="1"/>
        <end position="22"/>
    </location>
</feature>
<dbReference type="Proteomes" id="UP000442469">
    <property type="component" value="Unassembled WGS sequence"/>
</dbReference>
<dbReference type="InterPro" id="IPR001638">
    <property type="entry name" value="Solute-binding_3/MltF_N"/>
</dbReference>
<dbReference type="NCBIfam" id="TIGR01728">
    <property type="entry name" value="SsuA_fam"/>
    <property type="match status" value="1"/>
</dbReference>
<gene>
    <name evidence="7" type="ORF">GNQ08_30500</name>
</gene>
<evidence type="ECO:0000256" key="3">
    <source>
        <dbReference type="ARBA" id="ARBA00022448"/>
    </source>
</evidence>
<comment type="similarity">
    <text evidence="2">Belongs to the bacterial solute-binding protein SsuA/TauA family.</text>
</comment>
<dbReference type="GO" id="GO:0016020">
    <property type="term" value="C:membrane"/>
    <property type="evidence" value="ECO:0007669"/>
    <property type="project" value="InterPro"/>
</dbReference>
<dbReference type="EMBL" id="WNZZ01000051">
    <property type="protein sequence ID" value="MUG26648.1"/>
    <property type="molecule type" value="Genomic_DNA"/>
</dbReference>
<comment type="subcellular location">
    <subcellularLocation>
        <location evidence="1">Periplasm</location>
    </subcellularLocation>
</comment>
<dbReference type="AlphaFoldDB" id="A0A6N8F732"/>
<comment type="caution">
    <text evidence="7">The sequence shown here is derived from an EMBL/GenBank/DDBJ whole genome shotgun (WGS) entry which is preliminary data.</text>
</comment>
<organism evidence="7 8">
    <name type="scientific">Paenibacillus macerans</name>
    <name type="common">Bacillus macerans</name>
    <dbReference type="NCBI Taxonomy" id="44252"/>
    <lineage>
        <taxon>Bacteria</taxon>
        <taxon>Bacillati</taxon>
        <taxon>Bacillota</taxon>
        <taxon>Bacilli</taxon>
        <taxon>Bacillales</taxon>
        <taxon>Paenibacillaceae</taxon>
        <taxon>Paenibacillus</taxon>
    </lineage>
</organism>
<evidence type="ECO:0000256" key="4">
    <source>
        <dbReference type="ARBA" id="ARBA00022729"/>
    </source>
</evidence>
<protein>
    <submittedName>
        <fullName evidence="7">Aliphatic sulfonate ABC transporter substrate-binding protein</fullName>
    </submittedName>
</protein>
<dbReference type="SMART" id="SM00062">
    <property type="entry name" value="PBPb"/>
    <property type="match status" value="1"/>
</dbReference>
<dbReference type="GO" id="GO:0042597">
    <property type="term" value="C:periplasmic space"/>
    <property type="evidence" value="ECO:0007669"/>
    <property type="project" value="UniProtKB-SubCell"/>
</dbReference>
<dbReference type="Gene3D" id="3.40.190.10">
    <property type="entry name" value="Periplasmic binding protein-like II"/>
    <property type="match status" value="2"/>
</dbReference>
<accession>A0A6N8F732</accession>
<feature type="domain" description="Solute-binding protein family 3/N-terminal" evidence="6">
    <location>
        <begin position="93"/>
        <end position="316"/>
    </location>
</feature>
<feature type="region of interest" description="Disordered" evidence="5">
    <location>
        <begin position="71"/>
        <end position="93"/>
    </location>
</feature>
<reference evidence="7 8" key="1">
    <citation type="submission" date="2019-11" db="EMBL/GenBank/DDBJ databases">
        <title>Draft genome sequences of five Paenibacillus species of dairy origin.</title>
        <authorList>
            <person name="Olajide A.M."/>
            <person name="Chen S."/>
            <person name="Lapointe G."/>
        </authorList>
    </citation>
    <scope>NUCLEOTIDE SEQUENCE [LARGE SCALE GENOMIC DNA]</scope>
    <source>
        <strain evidence="7 8">3CT49</strain>
    </source>
</reference>
<evidence type="ECO:0000256" key="5">
    <source>
        <dbReference type="SAM" id="MobiDB-lite"/>
    </source>
</evidence>
<dbReference type="Pfam" id="PF09084">
    <property type="entry name" value="NMT1"/>
    <property type="match status" value="1"/>
</dbReference>
<dbReference type="PANTHER" id="PTHR30024:SF47">
    <property type="entry name" value="TAURINE-BINDING PERIPLASMIC PROTEIN"/>
    <property type="match status" value="1"/>
</dbReference>
<feature type="compositionally biased region" description="Basic residues" evidence="5">
    <location>
        <begin position="1"/>
        <end position="13"/>
    </location>
</feature>
<dbReference type="PANTHER" id="PTHR30024">
    <property type="entry name" value="ALIPHATIC SULFONATES-BINDING PROTEIN-RELATED"/>
    <property type="match status" value="1"/>
</dbReference>
<dbReference type="SUPFAM" id="SSF53850">
    <property type="entry name" value="Periplasmic binding protein-like II"/>
    <property type="match status" value="1"/>
</dbReference>
<keyword evidence="4" id="KW-0732">Signal</keyword>